<dbReference type="GO" id="GO:0004674">
    <property type="term" value="F:protein serine/threonine kinase activity"/>
    <property type="evidence" value="ECO:0007669"/>
    <property type="project" value="TreeGrafter"/>
</dbReference>
<feature type="compositionally biased region" description="Basic and acidic residues" evidence="1">
    <location>
        <begin position="18"/>
        <end position="32"/>
    </location>
</feature>
<dbReference type="PRINTS" id="PR00109">
    <property type="entry name" value="TYRKINASE"/>
</dbReference>
<dbReference type="PROSITE" id="PS50011">
    <property type="entry name" value="PROTEIN_KINASE_DOM"/>
    <property type="match status" value="1"/>
</dbReference>
<dbReference type="Proteomes" id="UP000294933">
    <property type="component" value="Unassembled WGS sequence"/>
</dbReference>
<dbReference type="InterPro" id="IPR000719">
    <property type="entry name" value="Prot_kinase_dom"/>
</dbReference>
<organism evidence="3 4">
    <name type="scientific">Rickenella mellea</name>
    <dbReference type="NCBI Taxonomy" id="50990"/>
    <lineage>
        <taxon>Eukaryota</taxon>
        <taxon>Fungi</taxon>
        <taxon>Dikarya</taxon>
        <taxon>Basidiomycota</taxon>
        <taxon>Agaricomycotina</taxon>
        <taxon>Agaricomycetes</taxon>
        <taxon>Hymenochaetales</taxon>
        <taxon>Rickenellaceae</taxon>
        <taxon>Rickenella</taxon>
    </lineage>
</organism>
<dbReference type="PANTHER" id="PTHR44329">
    <property type="entry name" value="SERINE/THREONINE-PROTEIN KINASE TNNI3K-RELATED"/>
    <property type="match status" value="1"/>
</dbReference>
<evidence type="ECO:0000256" key="1">
    <source>
        <dbReference type="SAM" id="MobiDB-lite"/>
    </source>
</evidence>
<dbReference type="Gene3D" id="1.10.510.10">
    <property type="entry name" value="Transferase(Phosphotransferase) domain 1"/>
    <property type="match status" value="1"/>
</dbReference>
<dbReference type="GO" id="GO:0005524">
    <property type="term" value="F:ATP binding"/>
    <property type="evidence" value="ECO:0007669"/>
    <property type="project" value="InterPro"/>
</dbReference>
<accession>A0A4Y7PPF5</accession>
<dbReference type="EMBL" id="ML170232">
    <property type="protein sequence ID" value="TDL16901.1"/>
    <property type="molecule type" value="Genomic_DNA"/>
</dbReference>
<keyword evidence="3" id="KW-0808">Transferase</keyword>
<evidence type="ECO:0000259" key="2">
    <source>
        <dbReference type="PROSITE" id="PS50011"/>
    </source>
</evidence>
<name>A0A4Y7PPF5_9AGAM</name>
<dbReference type="InterPro" id="IPR011009">
    <property type="entry name" value="Kinase-like_dom_sf"/>
</dbReference>
<dbReference type="STRING" id="50990.A0A4Y7PPF5"/>
<reference evidence="3 4" key="1">
    <citation type="submission" date="2018-06" db="EMBL/GenBank/DDBJ databases">
        <title>A transcriptomic atlas of mushroom development highlights an independent origin of complex multicellularity.</title>
        <authorList>
            <consortium name="DOE Joint Genome Institute"/>
            <person name="Krizsan K."/>
            <person name="Almasi E."/>
            <person name="Merenyi Z."/>
            <person name="Sahu N."/>
            <person name="Viragh M."/>
            <person name="Koszo T."/>
            <person name="Mondo S."/>
            <person name="Kiss B."/>
            <person name="Balint B."/>
            <person name="Kues U."/>
            <person name="Barry K."/>
            <person name="Hegedus J.C."/>
            <person name="Henrissat B."/>
            <person name="Johnson J."/>
            <person name="Lipzen A."/>
            <person name="Ohm R."/>
            <person name="Nagy I."/>
            <person name="Pangilinan J."/>
            <person name="Yan J."/>
            <person name="Xiong Y."/>
            <person name="Grigoriev I.V."/>
            <person name="Hibbett D.S."/>
            <person name="Nagy L.G."/>
        </authorList>
    </citation>
    <scope>NUCLEOTIDE SEQUENCE [LARGE SCALE GENOMIC DNA]</scope>
    <source>
        <strain evidence="3 4">SZMC22713</strain>
    </source>
</reference>
<dbReference type="AlphaFoldDB" id="A0A4Y7PPF5"/>
<evidence type="ECO:0000313" key="4">
    <source>
        <dbReference type="Proteomes" id="UP000294933"/>
    </source>
</evidence>
<dbReference type="InterPro" id="IPR051681">
    <property type="entry name" value="Ser/Thr_Kinases-Pseudokinases"/>
</dbReference>
<dbReference type="Pfam" id="PF07714">
    <property type="entry name" value="PK_Tyr_Ser-Thr"/>
    <property type="match status" value="1"/>
</dbReference>
<sequence length="345" mass="39231">MAAPDLDGHVASESPDTPIRDRRGGEGKPSRQTLRDVLKRSAHLNLSGLIVKESSNARTGGTYADVYVGRWQWRKEIVSEGNLVAIRQLRSNLFTDEVLEKSIALELRIWENLDHPNVLPLLGFTMDFGPYPAFITEWMSNGTVLDYLSQKSNVDNVHLVYGIAKGLAYLHKNAIVHSDLKCANILVSPKGVPMLMDFGHSRLTDMSRKILTTREMAGTVRWMAVELFGVEDNGTPPFATKASDVWSFGMTTFEILSRQVPYAQHKYEGPIMLAIVNGELPHAPIQTRNSKSQTWRQGLLWRLCKRCWKRVPTERPSMYELLEEIEFFEAMWRTYQRSFGHFSCA</sequence>
<dbReference type="SMART" id="SM00220">
    <property type="entry name" value="S_TKc"/>
    <property type="match status" value="1"/>
</dbReference>
<dbReference type="InterPro" id="IPR008271">
    <property type="entry name" value="Ser/Thr_kinase_AS"/>
</dbReference>
<gene>
    <name evidence="3" type="ORF">BD410DRAFT_754885</name>
</gene>
<proteinExistence type="predicted"/>
<keyword evidence="4" id="KW-1185">Reference proteome</keyword>
<protein>
    <submittedName>
        <fullName evidence="3">Kinase-like protein</fullName>
    </submittedName>
</protein>
<dbReference type="PROSITE" id="PS00108">
    <property type="entry name" value="PROTEIN_KINASE_ST"/>
    <property type="match status" value="1"/>
</dbReference>
<dbReference type="InterPro" id="IPR001245">
    <property type="entry name" value="Ser-Thr/Tyr_kinase_cat_dom"/>
</dbReference>
<evidence type="ECO:0000313" key="3">
    <source>
        <dbReference type="EMBL" id="TDL16901.1"/>
    </source>
</evidence>
<dbReference type="VEuPathDB" id="FungiDB:BD410DRAFT_754885"/>
<keyword evidence="3" id="KW-0418">Kinase</keyword>
<feature type="compositionally biased region" description="Basic and acidic residues" evidence="1">
    <location>
        <begin position="1"/>
        <end position="10"/>
    </location>
</feature>
<feature type="region of interest" description="Disordered" evidence="1">
    <location>
        <begin position="1"/>
        <end position="32"/>
    </location>
</feature>
<dbReference type="OrthoDB" id="26722at2759"/>
<feature type="domain" description="Protein kinase" evidence="2">
    <location>
        <begin position="52"/>
        <end position="328"/>
    </location>
</feature>
<dbReference type="SUPFAM" id="SSF56112">
    <property type="entry name" value="Protein kinase-like (PK-like)"/>
    <property type="match status" value="1"/>
</dbReference>